<sequence>MSSLRDTGLAALKGKRRKSLDFSEIFAGERPDQASECGDDGLASAPTQSWRRPYRTEFDFRGRLSAS</sequence>
<dbReference type="AlphaFoldDB" id="C7CB33"/>
<protein>
    <submittedName>
        <fullName evidence="1">Uncharacterized protein</fullName>
    </submittedName>
</protein>
<dbReference type="EMBL" id="FP103042">
    <property type="protein sequence ID" value="CAX25445.1"/>
    <property type="molecule type" value="Genomic_DNA"/>
</dbReference>
<evidence type="ECO:0000313" key="1">
    <source>
        <dbReference type="EMBL" id="CAX25445.1"/>
    </source>
</evidence>
<dbReference type="HOGENOM" id="CLU_2807504_0_0_5"/>
<evidence type="ECO:0000313" key="2">
    <source>
        <dbReference type="Proteomes" id="UP000008070"/>
    </source>
</evidence>
<gene>
    <name evidence="1" type="ORF">METD_I3808</name>
</gene>
<reference evidence="2" key="1">
    <citation type="journal article" date="2009" name="PLoS ONE">
        <title>Methylobacterium genome sequences: a reference blueprint to investigate microbial metabolism of C1 compounds from natural and industrial sources.</title>
        <authorList>
            <person name="Vuilleumier S."/>
            <person name="Chistoserdova L."/>
            <person name="Lee M.-C."/>
            <person name="Bringel F."/>
            <person name="Lajus A."/>
            <person name="Zhou Y."/>
            <person name="Gourion B."/>
            <person name="Barbe V."/>
            <person name="Chang J."/>
            <person name="Cruveiller S."/>
            <person name="Dossat C."/>
            <person name="Gillett W."/>
            <person name="Gruffaz C."/>
            <person name="Haugen E."/>
            <person name="Hourcade E."/>
            <person name="Levy R."/>
            <person name="Mangenot S."/>
            <person name="Muller E."/>
            <person name="Nadalig T."/>
            <person name="Pagni M."/>
            <person name="Penny C."/>
            <person name="Peyraud R."/>
            <person name="Robinson D.G."/>
            <person name="Roche D."/>
            <person name="Rouy Z."/>
            <person name="Saenampechek C."/>
            <person name="Salvignol G."/>
            <person name="Vallenet D."/>
            <person name="Wu Z."/>
            <person name="Marx C.J."/>
            <person name="Vorholt J.A."/>
            <person name="Olson M.V."/>
            <person name="Kaul R."/>
            <person name="Weissenbach J."/>
            <person name="Medigue C."/>
            <person name="Lidstrom M.E."/>
        </authorList>
    </citation>
    <scope>NUCLEOTIDE SEQUENCE [LARGE SCALE GENOMIC DNA]</scope>
    <source>
        <strain evidence="2">DSM 6343 / CIP 106787 / DM4</strain>
    </source>
</reference>
<accession>C7CB33</accession>
<proteinExistence type="predicted"/>
<name>C7CB33_METED</name>
<dbReference type="Proteomes" id="UP000008070">
    <property type="component" value="Chromosome"/>
</dbReference>
<dbReference type="KEGG" id="mdi:METDI3808"/>
<organism evidence="1 2">
    <name type="scientific">Methylorubrum extorquens (strain DSM 6343 / CIP 106787 / DM4)</name>
    <name type="common">Methylobacterium extorquens</name>
    <dbReference type="NCBI Taxonomy" id="661410"/>
    <lineage>
        <taxon>Bacteria</taxon>
        <taxon>Pseudomonadati</taxon>
        <taxon>Pseudomonadota</taxon>
        <taxon>Alphaproteobacteria</taxon>
        <taxon>Hyphomicrobiales</taxon>
        <taxon>Methylobacteriaceae</taxon>
        <taxon>Methylorubrum</taxon>
    </lineage>
</organism>